<protein>
    <recommendedName>
        <fullName evidence="3">DUF8175 domain-containing protein</fullName>
    </recommendedName>
</protein>
<feature type="compositionally biased region" description="Polar residues" evidence="1">
    <location>
        <begin position="31"/>
        <end position="45"/>
    </location>
</feature>
<reference evidence="4 5" key="1">
    <citation type="submission" date="2020-08" db="EMBL/GenBank/DDBJ databases">
        <title>Sequencing the genomes of 1000 actinobacteria strains.</title>
        <authorList>
            <person name="Klenk H.-P."/>
        </authorList>
    </citation>
    <scope>NUCLEOTIDE SEQUENCE [LARGE SCALE GENOMIC DNA]</scope>
    <source>
        <strain evidence="4 5">DSM 43582</strain>
    </source>
</reference>
<feature type="signal peptide" evidence="2">
    <location>
        <begin position="1"/>
        <end position="23"/>
    </location>
</feature>
<dbReference type="RefSeq" id="WP_157185478.1">
    <property type="nucleotide sequence ID" value="NZ_JACHIT010000002.1"/>
</dbReference>
<name>A0A7W9PIN7_9NOCA</name>
<keyword evidence="5" id="KW-1185">Reference proteome</keyword>
<keyword evidence="2" id="KW-0732">Signal</keyword>
<sequence length="264" mass="27714">MPTRRRAVIILAASIAAVTAAAAAVALTGGNDDTPQATEPATTAVTSLPSSATATRPPTTDLFGNRLDVPADDAGTALPQDPGHRPDPALPDYLAAAPVPLQWQRGWQGAALPMSGSDGPARIDDGIAHGFAQTPQGAALAACDSLARALSAPEGTWQNVVRTRYLGGGQALLDRFARSRTATPAAARYVTVPDGLRVQPGYRPDFAVVEIAVRARDGYAASTWPMAWIDGDWRVRVPDDIDTLWQLATPLATLDGFGQWRTTT</sequence>
<dbReference type="Proteomes" id="UP000540412">
    <property type="component" value="Unassembled WGS sequence"/>
</dbReference>
<evidence type="ECO:0000313" key="4">
    <source>
        <dbReference type="EMBL" id="MBB5916871.1"/>
    </source>
</evidence>
<gene>
    <name evidence="4" type="ORF">BJY24_005783</name>
</gene>
<accession>A0A7W9PIN7</accession>
<organism evidence="4 5">
    <name type="scientific">Nocardia transvalensis</name>
    <dbReference type="NCBI Taxonomy" id="37333"/>
    <lineage>
        <taxon>Bacteria</taxon>
        <taxon>Bacillati</taxon>
        <taxon>Actinomycetota</taxon>
        <taxon>Actinomycetes</taxon>
        <taxon>Mycobacteriales</taxon>
        <taxon>Nocardiaceae</taxon>
        <taxon>Nocardia</taxon>
    </lineage>
</organism>
<evidence type="ECO:0000259" key="3">
    <source>
        <dbReference type="Pfam" id="PF26526"/>
    </source>
</evidence>
<feature type="domain" description="DUF8175" evidence="3">
    <location>
        <begin position="68"/>
        <end position="258"/>
    </location>
</feature>
<evidence type="ECO:0000256" key="1">
    <source>
        <dbReference type="SAM" id="MobiDB-lite"/>
    </source>
</evidence>
<proteinExistence type="predicted"/>
<comment type="caution">
    <text evidence="4">The sequence shown here is derived from an EMBL/GenBank/DDBJ whole genome shotgun (WGS) entry which is preliminary data.</text>
</comment>
<feature type="compositionally biased region" description="Low complexity" evidence="1">
    <location>
        <begin position="46"/>
        <end position="60"/>
    </location>
</feature>
<feature type="region of interest" description="Disordered" evidence="1">
    <location>
        <begin position="31"/>
        <end position="88"/>
    </location>
</feature>
<evidence type="ECO:0000313" key="5">
    <source>
        <dbReference type="Proteomes" id="UP000540412"/>
    </source>
</evidence>
<dbReference type="Pfam" id="PF26526">
    <property type="entry name" value="DUF8175"/>
    <property type="match status" value="1"/>
</dbReference>
<dbReference type="AlphaFoldDB" id="A0A7W9PIN7"/>
<dbReference type="EMBL" id="JACHIT010000002">
    <property type="protein sequence ID" value="MBB5916871.1"/>
    <property type="molecule type" value="Genomic_DNA"/>
</dbReference>
<dbReference type="InterPro" id="IPR058488">
    <property type="entry name" value="DUF8175"/>
</dbReference>
<evidence type="ECO:0000256" key="2">
    <source>
        <dbReference type="SAM" id="SignalP"/>
    </source>
</evidence>
<feature type="chain" id="PRO_5038884707" description="DUF8175 domain-containing protein" evidence="2">
    <location>
        <begin position="24"/>
        <end position="264"/>
    </location>
</feature>